<protein>
    <submittedName>
        <fullName evidence="1">Uncharacterized protein</fullName>
    </submittedName>
</protein>
<dbReference type="Proteomes" id="UP001219009">
    <property type="component" value="Chromosome"/>
</dbReference>
<organism evidence="1 2">
    <name type="scientific">Bifidobacterium breve</name>
    <dbReference type="NCBI Taxonomy" id="1685"/>
    <lineage>
        <taxon>Bacteria</taxon>
        <taxon>Bacillati</taxon>
        <taxon>Actinomycetota</taxon>
        <taxon>Actinomycetes</taxon>
        <taxon>Bifidobacteriales</taxon>
        <taxon>Bifidobacteriaceae</taxon>
        <taxon>Bifidobacterium</taxon>
    </lineage>
</organism>
<name>A0AAX3NI34_BIFBR</name>
<evidence type="ECO:0000313" key="2">
    <source>
        <dbReference type="Proteomes" id="UP001219009"/>
    </source>
</evidence>
<sequence length="57" mass="6270">MRDLTEQEAIEQADSIWLDCLQASKSDSRRLGDLEASSLDQDEALAEIYQLLAGGEA</sequence>
<evidence type="ECO:0000313" key="1">
    <source>
        <dbReference type="EMBL" id="WEB55113.1"/>
    </source>
</evidence>
<gene>
    <name evidence="1" type="ORF">PUW55_01595</name>
</gene>
<accession>A0AAX3NI34</accession>
<dbReference type="EMBL" id="CP118083">
    <property type="protein sequence ID" value="WEB55113.1"/>
    <property type="molecule type" value="Genomic_DNA"/>
</dbReference>
<proteinExistence type="predicted"/>
<dbReference type="RefSeq" id="WP_157825682.1">
    <property type="nucleotide sequence ID" value="NZ_BCXS01000066.1"/>
</dbReference>
<dbReference type="AlphaFoldDB" id="A0AAX3NI34"/>
<reference evidence="1" key="1">
    <citation type="submission" date="2023-02" db="EMBL/GenBank/DDBJ databases">
        <authorList>
            <person name="Whidbey C."/>
        </authorList>
    </citation>
    <scope>NUCLEOTIDE SEQUENCE</scope>
    <source>
        <strain evidence="1">VSI11</strain>
    </source>
</reference>